<protein>
    <submittedName>
        <fullName evidence="1">Dominant-negative kinase-deficient Brutons tyrosine kinase isoform 7</fullName>
    </submittedName>
</protein>
<organism evidence="1">
    <name type="scientific">Homo sapiens</name>
    <name type="common">Human</name>
    <dbReference type="NCBI Taxonomy" id="9606"/>
    <lineage>
        <taxon>Eukaryota</taxon>
        <taxon>Metazoa</taxon>
        <taxon>Chordata</taxon>
        <taxon>Craniata</taxon>
        <taxon>Vertebrata</taxon>
        <taxon>Euteleostomi</taxon>
        <taxon>Mammalia</taxon>
        <taxon>Eutheria</taxon>
        <taxon>Euarchontoglires</taxon>
        <taxon>Primates</taxon>
        <taxon>Haplorrhini</taxon>
        <taxon>Catarrhini</taxon>
        <taxon>Hominidae</taxon>
        <taxon>Homo</taxon>
    </lineage>
</organism>
<dbReference type="AlphaFoldDB" id="Q3MS91"/>
<dbReference type="ChiTaRS" id="BTK">
    <property type="organism name" value="human"/>
</dbReference>
<keyword evidence="1" id="KW-0418">Kinase</keyword>
<name>Q3MS91_HUMAN</name>
<proteinExistence type="evidence at transcript level"/>
<gene>
    <name evidence="1" type="primary">BTK kinase deficient isoform 7</name>
</gene>
<accession>Q3MS91</accession>
<dbReference type="PeptideAtlas" id="Q3MS91"/>
<sequence length="58" mass="6667">VIRHYVVCSTPQSQYYLAEKHLFSTTLQDSYPGSNIQCLNKTRMHLCTSSLIPWDSGF</sequence>
<evidence type="ECO:0000313" key="1">
    <source>
        <dbReference type="EMBL" id="CAJ19687.1"/>
    </source>
</evidence>
<dbReference type="GO" id="GO:0016301">
    <property type="term" value="F:kinase activity"/>
    <property type="evidence" value="ECO:0007669"/>
    <property type="project" value="UniProtKB-KW"/>
</dbReference>
<keyword evidence="1" id="KW-0808">Transferase</keyword>
<dbReference type="EMBL" id="AM051281">
    <property type="protein sequence ID" value="CAJ19687.1"/>
    <property type="molecule type" value="mRNA"/>
</dbReference>
<reference evidence="1" key="1">
    <citation type="journal article" date="2005" name="Proc. Natl. Acad. Sci. U.S.A.">
        <title>Deficiency of Bruton's tyrosine kinase in B cell precursor leukemia cells.</title>
        <authorList>
            <person name="Feldhahn N."/>
            <person name="Rio P."/>
            <person name="Ndikung B.B.S."/>
            <person name="Liedtke S."/>
            <person name="Sprangers M."/>
            <person name="Klein F."/>
            <person name="Wernet P."/>
            <person name="Jumaa H."/>
            <person name="Hofmann W.K."/>
            <person name="Hanenberg H."/>
            <person name="Rowley J.D."/>
            <person name="Mueschen M."/>
        </authorList>
    </citation>
    <scope>NUCLEOTIDE SEQUENCE</scope>
</reference>
<feature type="non-terminal residue" evidence="1">
    <location>
        <position position="1"/>
    </location>
</feature>